<dbReference type="Pfam" id="PF03022">
    <property type="entry name" value="MRJP"/>
    <property type="match status" value="1"/>
</dbReference>
<dbReference type="PANTHER" id="PTHR10009">
    <property type="entry name" value="PROTEIN YELLOW-RELATED"/>
    <property type="match status" value="1"/>
</dbReference>
<keyword evidence="7" id="KW-0325">Glycoprotein</keyword>
<evidence type="ECO:0000256" key="5">
    <source>
        <dbReference type="ARBA" id="ARBA00022525"/>
    </source>
</evidence>
<comment type="function">
    <text evidence="1">Controls the pigmentation pattern of the adult cuticle and larval mouth parts.</text>
</comment>
<comment type="subcellular location">
    <subcellularLocation>
        <location evidence="2">Secreted</location>
    </subcellularLocation>
</comment>
<dbReference type="PRINTS" id="PR01366">
    <property type="entry name" value="ROYALJELLY"/>
</dbReference>
<evidence type="ECO:0000256" key="2">
    <source>
        <dbReference type="ARBA" id="ARBA00004613"/>
    </source>
</evidence>
<protein>
    <recommendedName>
        <fullName evidence="4">Protein yellow</fullName>
    </recommendedName>
</protein>
<evidence type="ECO:0000256" key="1">
    <source>
        <dbReference type="ARBA" id="ARBA00002855"/>
    </source>
</evidence>
<dbReference type="AlphaFoldDB" id="A0AAV8VMC0"/>
<comment type="similarity">
    <text evidence="3">Belongs to the major royal jelly protein family.</text>
</comment>
<evidence type="ECO:0000256" key="3">
    <source>
        <dbReference type="ARBA" id="ARBA00009127"/>
    </source>
</evidence>
<feature type="non-terminal residue" evidence="9">
    <location>
        <position position="1"/>
    </location>
</feature>
<keyword evidence="10" id="KW-1185">Reference proteome</keyword>
<evidence type="ECO:0000256" key="6">
    <source>
        <dbReference type="ARBA" id="ARBA00022729"/>
    </source>
</evidence>
<name>A0AAV8VMC0_9CUCU</name>
<keyword evidence="5" id="KW-0964">Secreted</keyword>
<dbReference type="EMBL" id="JANEYG010000060">
    <property type="protein sequence ID" value="KAJ8914951.1"/>
    <property type="molecule type" value="Genomic_DNA"/>
</dbReference>
<dbReference type="InterPro" id="IPR011042">
    <property type="entry name" value="6-blade_b-propeller_TolB-like"/>
</dbReference>
<comment type="caution">
    <text evidence="9">The sequence shown here is derived from an EMBL/GenBank/DDBJ whole genome shotgun (WGS) entry which is preliminary data.</text>
</comment>
<keyword evidence="6 8" id="KW-0732">Signal</keyword>
<proteinExistence type="inferred from homology"/>
<organism evidence="9 10">
    <name type="scientific">Exocentrus adspersus</name>
    <dbReference type="NCBI Taxonomy" id="1586481"/>
    <lineage>
        <taxon>Eukaryota</taxon>
        <taxon>Metazoa</taxon>
        <taxon>Ecdysozoa</taxon>
        <taxon>Arthropoda</taxon>
        <taxon>Hexapoda</taxon>
        <taxon>Insecta</taxon>
        <taxon>Pterygota</taxon>
        <taxon>Neoptera</taxon>
        <taxon>Endopterygota</taxon>
        <taxon>Coleoptera</taxon>
        <taxon>Polyphaga</taxon>
        <taxon>Cucujiformia</taxon>
        <taxon>Chrysomeloidea</taxon>
        <taxon>Cerambycidae</taxon>
        <taxon>Lamiinae</taxon>
        <taxon>Acanthocinini</taxon>
        <taxon>Exocentrus</taxon>
    </lineage>
</organism>
<dbReference type="Proteomes" id="UP001159042">
    <property type="component" value="Unassembled WGS sequence"/>
</dbReference>
<reference evidence="9 10" key="1">
    <citation type="journal article" date="2023" name="Insect Mol. Biol.">
        <title>Genome sequencing provides insights into the evolution of gene families encoding plant cell wall-degrading enzymes in longhorned beetles.</title>
        <authorList>
            <person name="Shin N.R."/>
            <person name="Okamura Y."/>
            <person name="Kirsch R."/>
            <person name="Pauchet Y."/>
        </authorList>
    </citation>
    <scope>NUCLEOTIDE SEQUENCE [LARGE SCALE GENOMIC DNA]</scope>
    <source>
        <strain evidence="9">EAD_L_NR</strain>
    </source>
</reference>
<feature type="signal peptide" evidence="8">
    <location>
        <begin position="1"/>
        <end position="25"/>
    </location>
</feature>
<evidence type="ECO:0000313" key="9">
    <source>
        <dbReference type="EMBL" id="KAJ8914951.1"/>
    </source>
</evidence>
<evidence type="ECO:0000256" key="7">
    <source>
        <dbReference type="ARBA" id="ARBA00023180"/>
    </source>
</evidence>
<dbReference type="Gene3D" id="2.120.10.30">
    <property type="entry name" value="TolB, C-terminal domain"/>
    <property type="match status" value="1"/>
</dbReference>
<evidence type="ECO:0000256" key="8">
    <source>
        <dbReference type="SAM" id="SignalP"/>
    </source>
</evidence>
<gene>
    <name evidence="9" type="ORF">NQ315_002475</name>
</gene>
<dbReference type="GO" id="GO:0005576">
    <property type="term" value="C:extracellular region"/>
    <property type="evidence" value="ECO:0007669"/>
    <property type="project" value="UniProtKB-SubCell"/>
</dbReference>
<feature type="chain" id="PRO_5043731672" description="Protein yellow" evidence="8">
    <location>
        <begin position="26"/>
        <end position="433"/>
    </location>
</feature>
<accession>A0AAV8VMC0</accession>
<dbReference type="InterPro" id="IPR017996">
    <property type="entry name" value="MRJP/yellow-related"/>
</dbReference>
<dbReference type="PANTHER" id="PTHR10009:SF14">
    <property type="entry name" value="PROTEIN YELLOW"/>
    <property type="match status" value="1"/>
</dbReference>
<evidence type="ECO:0000313" key="10">
    <source>
        <dbReference type="Proteomes" id="UP001159042"/>
    </source>
</evidence>
<sequence length="433" mass="50742">KVIQIKCYGLLCWFLIGLLNDHCFCAYTQTMHEHFQWNILDYEYPNEYLRDRALLTGKFRPRNNLPVGIEIWNDKVFVTVPRWREGIPSTLNYVPINSPVKNPRLIPYPSWEMNELGNCDNGLSTVYRIHADKCDRLWVLDTGTFGIGNTTQNPCPYAINIFDLKTDTRIRRYEFKPQDINSRTFIANIAVDLVDSNDCDKAFAYFTDELGYGLIVYSYAENRSWRFEHGYFMPDPLRGDFTINKLNFQWQEEGVFGMSLSPIQHDGYRLLFFSPLASYREFVVSTEILRNSSKVEDGYKDFYPLQERGPNSHTTARVMDENGIQFFNLIDQNAIGCWNSKTEYHPLNLGLVFKDDVKLIFPADVKVDRYHNLWVSSDRMSDFLLSDLNFRDINFRIFFAPISVLIQNTPCNDYSYTLNSVFPEKIYNNIFLK</sequence>
<evidence type="ECO:0000256" key="4">
    <source>
        <dbReference type="ARBA" id="ARBA00014360"/>
    </source>
</evidence>